<keyword evidence="2" id="KW-0808">Transferase</keyword>
<dbReference type="Gene3D" id="3.40.50.150">
    <property type="entry name" value="Vaccinia Virus protein VP39"/>
    <property type="match status" value="1"/>
</dbReference>
<proteinExistence type="evidence at transcript level"/>
<dbReference type="InterPro" id="IPR029063">
    <property type="entry name" value="SAM-dependent_MTases_sf"/>
</dbReference>
<dbReference type="GO" id="GO:1904262">
    <property type="term" value="P:negative regulation of TORC1 signaling"/>
    <property type="evidence" value="ECO:0007669"/>
    <property type="project" value="TreeGrafter"/>
</dbReference>
<dbReference type="OrthoDB" id="5954793at2759"/>
<protein>
    <submittedName>
        <fullName evidence="4">UPF0532 protein C7orf60</fullName>
    </submittedName>
</protein>
<evidence type="ECO:0000256" key="2">
    <source>
        <dbReference type="ARBA" id="ARBA00022679"/>
    </source>
</evidence>
<name>T2MCF7_HYDVU</name>
<dbReference type="EMBL" id="HAAD01003612">
    <property type="protein sequence ID" value="CDG69844.1"/>
    <property type="molecule type" value="mRNA"/>
</dbReference>
<keyword evidence="3" id="KW-0949">S-adenosyl-L-methionine</keyword>
<accession>T2MCF7</accession>
<dbReference type="GO" id="GO:0032259">
    <property type="term" value="P:methylation"/>
    <property type="evidence" value="ECO:0007669"/>
    <property type="project" value="UniProtKB-KW"/>
</dbReference>
<reference evidence="4" key="1">
    <citation type="journal article" date="2013" name="Genome Biol. Evol.">
        <title>Punctuated emergences of genetic and phenotypic innovations in eumetazoan, bilaterian, euteleostome, and hominidae ancestors.</title>
        <authorList>
            <person name="Wenger Y."/>
            <person name="Galliot B."/>
        </authorList>
    </citation>
    <scope>NUCLEOTIDE SEQUENCE</scope>
    <source>
        <tissue evidence="4">Whole animals</tissue>
    </source>
</reference>
<dbReference type="GO" id="GO:0008168">
    <property type="term" value="F:methyltransferase activity"/>
    <property type="evidence" value="ECO:0007669"/>
    <property type="project" value="UniProtKB-KW"/>
</dbReference>
<dbReference type="HAMAP" id="MF_03044">
    <property type="entry name" value="BMT2"/>
    <property type="match status" value="1"/>
</dbReference>
<dbReference type="PANTHER" id="PTHR21008:SF0">
    <property type="entry name" value="S-ADENOSYLMETHIONINE SENSOR UPSTREAM OF MTORC1"/>
    <property type="match status" value="1"/>
</dbReference>
<dbReference type="PANTHER" id="PTHR21008">
    <property type="entry name" value="S-ADENOSYLMETHIONINE SENSOR UPSTREAM OF MTORC1-RELATED"/>
    <property type="match status" value="1"/>
</dbReference>
<evidence type="ECO:0000313" key="4">
    <source>
        <dbReference type="EMBL" id="CDG69844.1"/>
    </source>
</evidence>
<feature type="non-terminal residue" evidence="4">
    <location>
        <position position="1"/>
    </location>
</feature>
<dbReference type="InterPro" id="IPR021867">
    <property type="entry name" value="Bmt2/SAMTOR"/>
</dbReference>
<dbReference type="SUPFAM" id="SSF53335">
    <property type="entry name" value="S-adenosyl-L-methionine-dependent methyltransferases"/>
    <property type="match status" value="1"/>
</dbReference>
<evidence type="ECO:0000256" key="1">
    <source>
        <dbReference type="ARBA" id="ARBA00022603"/>
    </source>
</evidence>
<gene>
    <name evidence="4" type="primary">C7orf60</name>
</gene>
<dbReference type="AlphaFoldDB" id="T2MCF7"/>
<keyword evidence="1" id="KW-0489">Methyltransferase</keyword>
<sequence>KKFFMFTMDEATKNAEVVKKLHKTLRSKVKKGYPPDEVWANLLKDSDVLSEYSKAMSILALQYWPKDTSQSRIKWAYNVCLEYFYNGGAYKSAQKYFKQQMYSSLEKNIVTEYEKLTIESELRIFERDWKSLITEKIVLLDVGSCFNGFKEFNEFLVFPIDIAPATQDVYKLDFLNVAFKEVSQSFTSDQFTLVTYIRDNLTDSLLLKAVFDVVVFSLLLCYLPCPEQRLKCCINAHISLRLYGLLIIITPDSSHQNRNAKMMASWKNALEGIGFVRYKYTKLEHFHCMAFFKANETNILLWEKYSRFLFIPQDFQEIKEEKVDINCSEEKFSSNYNIEELIQVCNLSEL</sequence>
<organism evidence="4">
    <name type="scientific">Hydra vulgaris</name>
    <name type="common">Hydra</name>
    <name type="synonym">Hydra attenuata</name>
    <dbReference type="NCBI Taxonomy" id="6087"/>
    <lineage>
        <taxon>Eukaryota</taxon>
        <taxon>Metazoa</taxon>
        <taxon>Cnidaria</taxon>
        <taxon>Hydrozoa</taxon>
        <taxon>Hydroidolina</taxon>
        <taxon>Anthoathecata</taxon>
        <taxon>Aplanulata</taxon>
        <taxon>Hydridae</taxon>
        <taxon>Hydra</taxon>
    </lineage>
</organism>
<evidence type="ECO:0000256" key="3">
    <source>
        <dbReference type="ARBA" id="ARBA00022691"/>
    </source>
</evidence>